<organism evidence="5 6">
    <name type="scientific">Serinicoccus chungangensis</name>
    <dbReference type="NCBI Taxonomy" id="767452"/>
    <lineage>
        <taxon>Bacteria</taxon>
        <taxon>Bacillati</taxon>
        <taxon>Actinomycetota</taxon>
        <taxon>Actinomycetes</taxon>
        <taxon>Micrococcales</taxon>
        <taxon>Ornithinimicrobiaceae</taxon>
        <taxon>Serinicoccus</taxon>
    </lineage>
</organism>
<proteinExistence type="predicted"/>
<dbReference type="InterPro" id="IPR051259">
    <property type="entry name" value="rRNA_Methyltransferase"/>
</dbReference>
<dbReference type="RefSeq" id="WP_058891383.1">
    <property type="nucleotide sequence ID" value="NZ_LQBL01000028.1"/>
</dbReference>
<evidence type="ECO:0000259" key="4">
    <source>
        <dbReference type="Pfam" id="PF22655"/>
    </source>
</evidence>
<gene>
    <name evidence="5" type="ORF">AVL62_00815</name>
</gene>
<dbReference type="InterPro" id="IPR029026">
    <property type="entry name" value="tRNA_m1G_MTases_N"/>
</dbReference>
<protein>
    <submittedName>
        <fullName evidence="5">rRNA methyltransferase</fullName>
    </submittedName>
</protein>
<dbReference type="STRING" id="767452.AVL62_00815"/>
<dbReference type="Proteomes" id="UP000054837">
    <property type="component" value="Unassembled WGS sequence"/>
</dbReference>
<dbReference type="OrthoDB" id="9785673at2"/>
<dbReference type="PANTHER" id="PTHR43191:SF2">
    <property type="entry name" value="RRNA METHYLTRANSFERASE 3, MITOCHONDRIAL"/>
    <property type="match status" value="1"/>
</dbReference>
<evidence type="ECO:0000256" key="1">
    <source>
        <dbReference type="ARBA" id="ARBA00022603"/>
    </source>
</evidence>
<dbReference type="SUPFAM" id="SSF75217">
    <property type="entry name" value="alpha/beta knot"/>
    <property type="match status" value="1"/>
</dbReference>
<dbReference type="Pfam" id="PF22655">
    <property type="entry name" value="SpoU_sub_bind_like"/>
    <property type="match status" value="1"/>
</dbReference>
<dbReference type="InterPro" id="IPR029064">
    <property type="entry name" value="Ribosomal_eL30-like_sf"/>
</dbReference>
<dbReference type="EMBL" id="LQBL01000028">
    <property type="protein sequence ID" value="KUG53375.1"/>
    <property type="molecule type" value="Genomic_DNA"/>
</dbReference>
<name>A0A0W8I563_9MICO</name>
<evidence type="ECO:0000313" key="6">
    <source>
        <dbReference type="Proteomes" id="UP000054837"/>
    </source>
</evidence>
<comment type="caution">
    <text evidence="5">The sequence shown here is derived from an EMBL/GenBank/DDBJ whole genome shotgun (WGS) entry which is preliminary data.</text>
</comment>
<reference evidence="5 6" key="1">
    <citation type="submission" date="2015-12" db="EMBL/GenBank/DDBJ databases">
        <title>Serinicoccus chungangenesis strain CD08_5 genome sequencing and assembly.</title>
        <authorList>
            <person name="Chander A.M."/>
            <person name="Kaur G."/>
            <person name="Nair G.R."/>
            <person name="Dhawan D.K."/>
            <person name="Kochhar R.K."/>
            <person name="Mayilraj S."/>
            <person name="Bhadada S.K."/>
        </authorList>
    </citation>
    <scope>NUCLEOTIDE SEQUENCE [LARGE SCALE GENOMIC DNA]</scope>
    <source>
        <strain evidence="5 6">CD08_5</strain>
    </source>
</reference>
<dbReference type="GO" id="GO:0008173">
    <property type="term" value="F:RNA methyltransferase activity"/>
    <property type="evidence" value="ECO:0007669"/>
    <property type="project" value="InterPro"/>
</dbReference>
<dbReference type="InterPro" id="IPR029028">
    <property type="entry name" value="Alpha/beta_knot_MTases"/>
</dbReference>
<keyword evidence="6" id="KW-1185">Reference proteome</keyword>
<dbReference type="InterPro" id="IPR001537">
    <property type="entry name" value="SpoU_MeTrfase"/>
</dbReference>
<dbReference type="PANTHER" id="PTHR43191">
    <property type="entry name" value="RRNA METHYLTRANSFERASE 3"/>
    <property type="match status" value="1"/>
</dbReference>
<dbReference type="SUPFAM" id="SSF55315">
    <property type="entry name" value="L30e-like"/>
    <property type="match status" value="1"/>
</dbReference>
<keyword evidence="2 5" id="KW-0808">Transferase</keyword>
<evidence type="ECO:0000259" key="3">
    <source>
        <dbReference type="Pfam" id="PF00588"/>
    </source>
</evidence>
<dbReference type="Gene3D" id="3.30.1330.30">
    <property type="match status" value="1"/>
</dbReference>
<dbReference type="Gene3D" id="3.40.1280.10">
    <property type="match status" value="1"/>
</dbReference>
<dbReference type="AlphaFoldDB" id="A0A0W8I563"/>
<accession>A0A0W8I563</accession>
<evidence type="ECO:0000313" key="5">
    <source>
        <dbReference type="EMBL" id="KUG53375.1"/>
    </source>
</evidence>
<evidence type="ECO:0000256" key="2">
    <source>
        <dbReference type="ARBA" id="ARBA00022679"/>
    </source>
</evidence>
<dbReference type="GO" id="GO:0006396">
    <property type="term" value="P:RNA processing"/>
    <property type="evidence" value="ECO:0007669"/>
    <property type="project" value="InterPro"/>
</dbReference>
<feature type="domain" description="SpoU L30e-like N-terminal" evidence="4">
    <location>
        <begin position="14"/>
        <end position="103"/>
    </location>
</feature>
<keyword evidence="1 5" id="KW-0489">Methyltransferase</keyword>
<sequence length="287" mass="30305">MPALRRTLSVTTRNATFQRWESLLGNRRARHRAGELLVQGVRPIDQALAHGWPVHALLRPLGGRPSAWAARVWADAGGERFEVAPGLLAELAQREDERTELVAVVGMPADDLGRVLGAGDAGAARAGARAGVPLVTVFDRPGQPGNIGTLQRSIDAFGGTGLVVTGHAADPYDPRAVRASTGSCFAVPTVRVDSAQTVLDWVQAQRRGGMPMQVWGTDEDGETDLSAVPWELPTVLVLGNETRGMAKAWREACDGVLSIPMVGSASSLNAAVAGSIVLHAALRGRVR</sequence>
<dbReference type="Pfam" id="PF00588">
    <property type="entry name" value="SpoU_methylase"/>
    <property type="match status" value="1"/>
</dbReference>
<dbReference type="InterPro" id="IPR054578">
    <property type="entry name" value="SpoU_sub_bind-like_N"/>
</dbReference>
<dbReference type="GO" id="GO:0003723">
    <property type="term" value="F:RNA binding"/>
    <property type="evidence" value="ECO:0007669"/>
    <property type="project" value="InterPro"/>
</dbReference>
<feature type="domain" description="tRNA/rRNA methyltransferase SpoU type" evidence="3">
    <location>
        <begin position="134"/>
        <end position="279"/>
    </location>
</feature>
<dbReference type="GO" id="GO:0032259">
    <property type="term" value="P:methylation"/>
    <property type="evidence" value="ECO:0007669"/>
    <property type="project" value="UniProtKB-KW"/>
</dbReference>